<dbReference type="Proteomes" id="UP000441399">
    <property type="component" value="Unassembled WGS sequence"/>
</dbReference>
<keyword evidence="3" id="KW-1185">Reference proteome</keyword>
<evidence type="ECO:0000313" key="2">
    <source>
        <dbReference type="EMBL" id="CAA0124180.1"/>
    </source>
</evidence>
<dbReference type="OrthoDB" id="6195299at2"/>
<name>A0A5S9QXM8_9GAMM</name>
<sequence length="368" mass="41171">MIAQIRFPIVFMLVFLLGFSTSASAVVVKDLYAAEVSVSSRSQSDFKDGLKRAMARVIAKVSGLPESAVLSEPRLAVDLDQASRWVVQYSYVAEKPVKRSVGNNDKSVAEEPQLQLKARFSEVQVNSLLQRAQLKFWPADRPEALVIPVLSRQGSRDFATADPMVQKAIKDAAFQYGIPVVMPDELTETSLPLDEAWFWNVDIVRQAATMQPHDAVLLARISESVGDGNPFYRGGWLLIEGENTTRIDMQATSLEQFFDQGFRWAAGIWARKYSVTLRSSGNETLMVVQHVNTAADYQAVIGFLENLDVVKSVFLLQAKSTQLELALELKTGVEQFQRLLTLQPDLQPLESSDFNLLQYQWRATKPSH</sequence>
<dbReference type="AlphaFoldDB" id="A0A5S9QXM8"/>
<protein>
    <recommendedName>
        <fullName evidence="4">DUF2066 domain-containing protein</fullName>
    </recommendedName>
</protein>
<proteinExistence type="predicted"/>
<accession>A0A5S9QXM8</accession>
<reference evidence="2 3" key="1">
    <citation type="submission" date="2019-11" db="EMBL/GenBank/DDBJ databases">
        <authorList>
            <person name="Holert J."/>
        </authorList>
    </citation>
    <scope>NUCLEOTIDE SEQUENCE [LARGE SCALE GENOMIC DNA]</scope>
    <source>
        <strain evidence="2">SB11_3</strain>
    </source>
</reference>
<evidence type="ECO:0000256" key="1">
    <source>
        <dbReference type="SAM" id="SignalP"/>
    </source>
</evidence>
<feature type="chain" id="PRO_5024826870" description="DUF2066 domain-containing protein" evidence="1">
    <location>
        <begin position="26"/>
        <end position="368"/>
    </location>
</feature>
<evidence type="ECO:0008006" key="4">
    <source>
        <dbReference type="Google" id="ProtNLM"/>
    </source>
</evidence>
<organism evidence="2 3">
    <name type="scientific">BD1-7 clade bacterium</name>
    <dbReference type="NCBI Taxonomy" id="2029982"/>
    <lineage>
        <taxon>Bacteria</taxon>
        <taxon>Pseudomonadati</taxon>
        <taxon>Pseudomonadota</taxon>
        <taxon>Gammaproteobacteria</taxon>
        <taxon>Cellvibrionales</taxon>
        <taxon>Spongiibacteraceae</taxon>
        <taxon>BD1-7 clade</taxon>
    </lineage>
</organism>
<keyword evidence="1" id="KW-0732">Signal</keyword>
<dbReference type="EMBL" id="CACSIO010000060">
    <property type="protein sequence ID" value="CAA0124180.1"/>
    <property type="molecule type" value="Genomic_DNA"/>
</dbReference>
<dbReference type="Pfam" id="PF09839">
    <property type="entry name" value="DUF2066"/>
    <property type="match status" value="1"/>
</dbReference>
<evidence type="ECO:0000313" key="3">
    <source>
        <dbReference type="Proteomes" id="UP000441399"/>
    </source>
</evidence>
<feature type="signal peptide" evidence="1">
    <location>
        <begin position="1"/>
        <end position="25"/>
    </location>
</feature>
<gene>
    <name evidence="2" type="ORF">OPDIPICF_03005</name>
</gene>
<dbReference type="InterPro" id="IPR018642">
    <property type="entry name" value="DUF2066"/>
</dbReference>